<dbReference type="PRINTS" id="PR00723">
    <property type="entry name" value="SUBTILISIN"/>
</dbReference>
<dbReference type="InterPro" id="IPR000209">
    <property type="entry name" value="Peptidase_S8/S53_dom"/>
</dbReference>
<dbReference type="PROSITE" id="PS00138">
    <property type="entry name" value="SUBTILASE_SER"/>
    <property type="match status" value="1"/>
</dbReference>
<dbReference type="Pfam" id="PF13229">
    <property type="entry name" value="Beta_helix"/>
    <property type="match status" value="1"/>
</dbReference>
<dbReference type="SUPFAM" id="SSF51126">
    <property type="entry name" value="Pectin lyase-like"/>
    <property type="match status" value="1"/>
</dbReference>
<keyword evidence="2 5" id="KW-0645">Protease</keyword>
<dbReference type="InterPro" id="IPR023828">
    <property type="entry name" value="Peptidase_S8_Ser-AS"/>
</dbReference>
<dbReference type="PANTHER" id="PTHR43806:SF11">
    <property type="entry name" value="CEREVISIN-RELATED"/>
    <property type="match status" value="1"/>
</dbReference>
<dbReference type="InterPro" id="IPR006626">
    <property type="entry name" value="PbH1"/>
</dbReference>
<feature type="compositionally biased region" description="Polar residues" evidence="6">
    <location>
        <begin position="325"/>
        <end position="342"/>
    </location>
</feature>
<dbReference type="PANTHER" id="PTHR43806">
    <property type="entry name" value="PEPTIDASE S8"/>
    <property type="match status" value="1"/>
</dbReference>
<feature type="active site" description="Charge relay system" evidence="5">
    <location>
        <position position="424"/>
    </location>
</feature>
<feature type="compositionally biased region" description="Low complexity" evidence="6">
    <location>
        <begin position="81"/>
        <end position="192"/>
    </location>
</feature>
<feature type="compositionally biased region" description="Low complexity" evidence="6">
    <location>
        <begin position="218"/>
        <end position="232"/>
    </location>
</feature>
<dbReference type="EMBL" id="BMON01000005">
    <property type="protein sequence ID" value="GGM50885.1"/>
    <property type="molecule type" value="Genomic_DNA"/>
</dbReference>
<gene>
    <name evidence="9" type="ORF">GCM10009006_35030</name>
</gene>
<dbReference type="InterPro" id="IPR012334">
    <property type="entry name" value="Pectin_lyas_fold"/>
</dbReference>
<dbReference type="InterPro" id="IPR015500">
    <property type="entry name" value="Peptidase_S8_subtilisin-rel"/>
</dbReference>
<comment type="caution">
    <text evidence="9">The sequence shown here is derived from an EMBL/GenBank/DDBJ whole genome shotgun (WGS) entry which is preliminary data.</text>
</comment>
<feature type="compositionally biased region" description="Polar residues" evidence="6">
    <location>
        <begin position="198"/>
        <end position="217"/>
    </location>
</feature>
<dbReference type="InterPro" id="IPR039448">
    <property type="entry name" value="Beta_helix"/>
</dbReference>
<dbReference type="Pfam" id="PF00082">
    <property type="entry name" value="Peptidase_S8"/>
    <property type="match status" value="1"/>
</dbReference>
<dbReference type="InterPro" id="IPR022398">
    <property type="entry name" value="Peptidase_S8_His-AS"/>
</dbReference>
<feature type="active site" description="Charge relay system" evidence="5">
    <location>
        <position position="377"/>
    </location>
</feature>
<dbReference type="Gene3D" id="3.40.50.200">
    <property type="entry name" value="Peptidase S8/S53 domain"/>
    <property type="match status" value="1"/>
</dbReference>
<evidence type="ECO:0000259" key="7">
    <source>
        <dbReference type="Pfam" id="PF00082"/>
    </source>
</evidence>
<feature type="region of interest" description="Disordered" evidence="6">
    <location>
        <begin position="1787"/>
        <end position="1812"/>
    </location>
</feature>
<dbReference type="InterPro" id="IPR050131">
    <property type="entry name" value="Peptidase_S8_subtilisin-like"/>
</dbReference>
<feature type="region of interest" description="Disordered" evidence="6">
    <location>
        <begin position="324"/>
        <end position="347"/>
    </location>
</feature>
<sequence>MMGESAYSQIIAVVFTILLVSSAAAPGAAALAAPEPGGPGHDTSTVQNLSIGSNSSETEQSDNTSEQTPDRTNNSSGNEQTPPSDNTTEPENETTTPSDNTTEAPENETTPPSDNTTEVPENETTPPSDNTTEVPENETTPSDNTTEVPENETTPSDNTTEVPENETTPPSDNTTEVPENETTPPSNNTTEVPENKTAPPSNNTTEAPENETAISTVTARNRSRNSSTNSSTAEVIVRVEEFEIPEAGTLSKEAAVDELRTHANETQQPVLDYAASTDGVTVLNRFWITNAVLMRVNTSKANASALVKQPGVTDVHRNYEVRALSATNTQPSGTAKQPTAADSPSGDVTYGLDQLNVPEVWAEHGTRGAGAKVAVLDTGADIDHPDLSLRTENQNDATYPGGWAEFDTNGDRVMNSTPHATSDHGTHVTGTVGGGDTSGTAVGVAPDADMMHGLVLPDGTGSFAQIIAGMQWAVEEDADVISMSLGADGFYSTLIPPIRNAEDAGTTVVVAAGNHGPETAPSPGNIYDATTVGASGPDRDIAPFSGGDVVRTQRDWGDAAPGDWPASFVTPDIAAPGVETYSTLPGGEYGEKSGTSMATPHISGVVALMVSASGGDLSPDEINTALRKSATKPADAPNNKDIRYGHGIVDALDATTAVAAEQGITGTVTNTSGAPIADATVTLDSGAETTTNPAGDYLVRTLPGRFNVTASEFGYEPETSQVTVDSGTMATHSIDLSASLDGRVTTNQTSEIKSGNAATVTYQTAHAETLSITRTGTTTENATLYVNGQQYAFGEEITLNNSDDTTVQVRVETTTNADGRLVLSHTLSGLGDTVTLTTGPTNVVPDPVYVGVVDSTGSEYANQVQTAVDTNVPDEYFVSVITPEEAMAETDNYDVLVVNQVSSGVDVEAFVAATDHPDTGVVYLDQWGAASNGITALSSATQNPVVTGQSTQNDRPAFEVVTGHPLFDGVASAGERVQIHNQSRGDIAWFDRYQGTTLATVGDGSDTSGTGIAIDESTQSVLLSSLGRTSTVRSSHMSHDANAILGNAVMYVNSKPPAWFASTQPAHVSPGDSFSVEVAADDLDRLNVTLTESTTLTKSDLSLSVNGTEREFGEWHSVSDDTDAVTIRINTSRDIVGSAGLSVTADGDNETVELLSGQTAAYEKPLVVPEDVDTIQGAIDLAPPGTTVEVAPGTYTKPIEVTTPGMTLTAHDAAARPTIEANIPGFYDPVVHVDAPNVTVEQLDVTAKGAAPDGIAVERMNATIQDVSVSGAAHGVLIGGAGSTAHNAVVRDVNITNGASLLAIGVTVGEADSAHVSNATISGQDSGVDVYTSSDTVVERNEITDSGAGLTTFETDNIQFRENEIHDMDESASNTVGIQLEAFVTNATVVDNDIWNLSEGVYVEGTNTGGEIARNDIDAEYGVWVDRADVPAVEIHHNDLSESNTSLGSGLDTTLRATMNYHGERAGNRSFVSGDVVYEPFLTAPPEAVNTTDPSRFGIDLTLAADEVYSVSVPGPTDQTVADLFSGGFEGAVYGFDANTQTWKMLSGDDRVAPLQGIAVVAESDGRMTITHHVGTDSPNAPAQTALVEGWNFVGAPTYNRIDLAFDAGTVKPTLATAPMTAPSSQPGQATSFEGTYRFQSASSGTAPDASPYQGYFVFVENKSTLPSYVGPNPSKTELYKGIRLYQLNSTASNGTGEEGPVINGSVSVSTVLASTGSVDNATLQTTLSQVIYRNLTTAVAAEDSNRSMADIEAAAADIVADAAPPYRNLTASAADTAVQRIRRGSIKTHTADGNETGQVSNSRSAATVPAS</sequence>
<evidence type="ECO:0008006" key="11">
    <source>
        <dbReference type="Google" id="ProtNLM"/>
    </source>
</evidence>
<dbReference type="Gene3D" id="2.160.20.10">
    <property type="entry name" value="Single-stranded right-handed beta-helix, Pectin lyase-like"/>
    <property type="match status" value="1"/>
</dbReference>
<proteinExistence type="inferred from homology"/>
<dbReference type="InterPro" id="IPR008969">
    <property type="entry name" value="CarboxyPept-like_regulatory"/>
</dbReference>
<dbReference type="SUPFAM" id="SSF49464">
    <property type="entry name" value="Carboxypeptidase regulatory domain-like"/>
    <property type="match status" value="1"/>
</dbReference>
<evidence type="ECO:0000256" key="2">
    <source>
        <dbReference type="ARBA" id="ARBA00022670"/>
    </source>
</evidence>
<dbReference type="GO" id="GO:0004252">
    <property type="term" value="F:serine-type endopeptidase activity"/>
    <property type="evidence" value="ECO:0007669"/>
    <property type="project" value="UniProtKB-UniRule"/>
</dbReference>
<dbReference type="Gene3D" id="2.60.40.1120">
    <property type="entry name" value="Carboxypeptidase-like, regulatory domain"/>
    <property type="match status" value="1"/>
</dbReference>
<keyword evidence="3 5" id="KW-0378">Hydrolase</keyword>
<dbReference type="Pfam" id="PF13620">
    <property type="entry name" value="CarboxypepD_reg"/>
    <property type="match status" value="1"/>
</dbReference>
<dbReference type="Proteomes" id="UP000656367">
    <property type="component" value="Unassembled WGS sequence"/>
</dbReference>
<feature type="region of interest" description="Disordered" evidence="6">
    <location>
        <begin position="30"/>
        <end position="232"/>
    </location>
</feature>
<evidence type="ECO:0000313" key="9">
    <source>
        <dbReference type="EMBL" id="GGM50885.1"/>
    </source>
</evidence>
<evidence type="ECO:0000313" key="10">
    <source>
        <dbReference type="Proteomes" id="UP000656367"/>
    </source>
</evidence>
<dbReference type="SUPFAM" id="SSF52743">
    <property type="entry name" value="Subtilisin-like"/>
    <property type="match status" value="1"/>
</dbReference>
<keyword evidence="4 5" id="KW-0720">Serine protease</keyword>
<evidence type="ECO:0000256" key="6">
    <source>
        <dbReference type="SAM" id="MobiDB-lite"/>
    </source>
</evidence>
<name>A0A830FRL9_HALAR</name>
<feature type="domain" description="Right handed beta helix" evidence="8">
    <location>
        <begin position="1305"/>
        <end position="1444"/>
    </location>
</feature>
<feature type="active site" description="Charge relay system" evidence="5">
    <location>
        <position position="596"/>
    </location>
</feature>
<feature type="domain" description="Peptidase S8/S53" evidence="7">
    <location>
        <begin position="368"/>
        <end position="647"/>
    </location>
</feature>
<reference evidence="9" key="1">
    <citation type="journal article" date="2014" name="Int. J. Syst. Evol. Microbiol.">
        <title>Complete genome sequence of Corynebacterium casei LMG S-19264T (=DSM 44701T), isolated from a smear-ripened cheese.</title>
        <authorList>
            <consortium name="US DOE Joint Genome Institute (JGI-PGF)"/>
            <person name="Walter F."/>
            <person name="Albersmeier A."/>
            <person name="Kalinowski J."/>
            <person name="Ruckert C."/>
        </authorList>
    </citation>
    <scope>NUCLEOTIDE SEQUENCE</scope>
    <source>
        <strain evidence="9">JCM 15759</strain>
    </source>
</reference>
<feature type="compositionally biased region" description="Polar residues" evidence="6">
    <location>
        <begin position="1788"/>
        <end position="1812"/>
    </location>
</feature>
<dbReference type="PROSITE" id="PS51892">
    <property type="entry name" value="SUBTILASE"/>
    <property type="match status" value="1"/>
</dbReference>
<organism evidence="9 10">
    <name type="scientific">Haloarcula argentinensis</name>
    <dbReference type="NCBI Taxonomy" id="43776"/>
    <lineage>
        <taxon>Archaea</taxon>
        <taxon>Methanobacteriati</taxon>
        <taxon>Methanobacteriota</taxon>
        <taxon>Stenosarchaea group</taxon>
        <taxon>Halobacteria</taxon>
        <taxon>Halobacteriales</taxon>
        <taxon>Haloarculaceae</taxon>
        <taxon>Haloarcula</taxon>
    </lineage>
</organism>
<comment type="similarity">
    <text evidence="1 5">Belongs to the peptidase S8 family.</text>
</comment>
<evidence type="ECO:0000256" key="4">
    <source>
        <dbReference type="ARBA" id="ARBA00022825"/>
    </source>
</evidence>
<feature type="compositionally biased region" description="Polar residues" evidence="6">
    <location>
        <begin position="42"/>
        <end position="80"/>
    </location>
</feature>
<evidence type="ECO:0000259" key="8">
    <source>
        <dbReference type="Pfam" id="PF13229"/>
    </source>
</evidence>
<dbReference type="PROSITE" id="PS00137">
    <property type="entry name" value="SUBTILASE_HIS"/>
    <property type="match status" value="1"/>
</dbReference>
<dbReference type="InterPro" id="IPR011050">
    <property type="entry name" value="Pectin_lyase_fold/virulence"/>
</dbReference>
<dbReference type="GO" id="GO:0006508">
    <property type="term" value="P:proteolysis"/>
    <property type="evidence" value="ECO:0007669"/>
    <property type="project" value="UniProtKB-KW"/>
</dbReference>
<evidence type="ECO:0000256" key="1">
    <source>
        <dbReference type="ARBA" id="ARBA00011073"/>
    </source>
</evidence>
<protein>
    <recommendedName>
        <fullName evidence="11">Serine protease</fullName>
    </recommendedName>
</protein>
<evidence type="ECO:0000256" key="5">
    <source>
        <dbReference type="PROSITE-ProRule" id="PRU01240"/>
    </source>
</evidence>
<dbReference type="SMART" id="SM00710">
    <property type="entry name" value="PbH1"/>
    <property type="match status" value="6"/>
</dbReference>
<reference evidence="9" key="2">
    <citation type="submission" date="2020-09" db="EMBL/GenBank/DDBJ databases">
        <authorList>
            <person name="Sun Q."/>
            <person name="Ohkuma M."/>
        </authorList>
    </citation>
    <scope>NUCLEOTIDE SEQUENCE</scope>
    <source>
        <strain evidence="9">JCM 15759</strain>
    </source>
</reference>
<evidence type="ECO:0000256" key="3">
    <source>
        <dbReference type="ARBA" id="ARBA00022801"/>
    </source>
</evidence>
<dbReference type="InterPro" id="IPR036852">
    <property type="entry name" value="Peptidase_S8/S53_dom_sf"/>
</dbReference>
<accession>A0A830FRL9</accession>